<dbReference type="Pfam" id="PF01486">
    <property type="entry name" value="K-box"/>
    <property type="match status" value="1"/>
</dbReference>
<sequence>MSRTTRRSEKQRLQYVQVIQDLKEEIKLLQISNEKLNGVGLESLSYTELASLESMLNEGLRIVDEQIDKAYEVLTLPQVVECDIMGWDWVNQNDKDDLAYQSLLAKRRRELRNKSRELRLGPPQKIQQHYDPERLVSTIVSHLNVPLSPHINCLFLQMLDIDSLKIEKERLRLLNQRMIGKELDGMGYFELYVLHFEISRATMNAEDMMRKIKRARPVDKEPISPVQI</sequence>
<proteinExistence type="predicted"/>
<comment type="caution">
    <text evidence="2">The sequence shown here is derived from an EMBL/GenBank/DDBJ whole genome shotgun (WGS) entry which is preliminary data.</text>
</comment>
<dbReference type="InterPro" id="IPR002487">
    <property type="entry name" value="TF_Kbox"/>
</dbReference>
<organism evidence="2 3">
    <name type="scientific">Brassica carinata</name>
    <name type="common">Ethiopian mustard</name>
    <name type="synonym">Abyssinian cabbage</name>
    <dbReference type="NCBI Taxonomy" id="52824"/>
    <lineage>
        <taxon>Eukaryota</taxon>
        <taxon>Viridiplantae</taxon>
        <taxon>Streptophyta</taxon>
        <taxon>Embryophyta</taxon>
        <taxon>Tracheophyta</taxon>
        <taxon>Spermatophyta</taxon>
        <taxon>Magnoliopsida</taxon>
        <taxon>eudicotyledons</taxon>
        <taxon>Gunneridae</taxon>
        <taxon>Pentapetalae</taxon>
        <taxon>rosids</taxon>
        <taxon>malvids</taxon>
        <taxon>Brassicales</taxon>
        <taxon>Brassicaceae</taxon>
        <taxon>Brassiceae</taxon>
        <taxon>Brassica</taxon>
    </lineage>
</organism>
<accession>A0A8X7VDP9</accession>
<gene>
    <name evidence="2" type="ORF">Bca52824_028853</name>
</gene>
<dbReference type="Proteomes" id="UP000886595">
    <property type="component" value="Unassembled WGS sequence"/>
</dbReference>
<evidence type="ECO:0000313" key="2">
    <source>
        <dbReference type="EMBL" id="KAG2309105.1"/>
    </source>
</evidence>
<dbReference type="OrthoDB" id="1110719at2759"/>
<keyword evidence="3" id="KW-1185">Reference proteome</keyword>
<dbReference type="AlphaFoldDB" id="A0A8X7VDP9"/>
<evidence type="ECO:0000259" key="1">
    <source>
        <dbReference type="Pfam" id="PF01486"/>
    </source>
</evidence>
<protein>
    <recommendedName>
        <fullName evidence="1">K-box domain-containing protein</fullName>
    </recommendedName>
</protein>
<feature type="domain" description="K-box" evidence="1">
    <location>
        <begin position="9"/>
        <end position="63"/>
    </location>
</feature>
<name>A0A8X7VDP9_BRACI</name>
<reference evidence="2 3" key="1">
    <citation type="submission" date="2020-02" db="EMBL/GenBank/DDBJ databases">
        <authorList>
            <person name="Ma Q."/>
            <person name="Huang Y."/>
            <person name="Song X."/>
            <person name="Pei D."/>
        </authorList>
    </citation>
    <scope>NUCLEOTIDE SEQUENCE [LARGE SCALE GENOMIC DNA]</scope>
    <source>
        <strain evidence="2">Sxm20200214</strain>
        <tissue evidence="2">Leaf</tissue>
    </source>
</reference>
<dbReference type="GO" id="GO:0005634">
    <property type="term" value="C:nucleus"/>
    <property type="evidence" value="ECO:0007669"/>
    <property type="project" value="InterPro"/>
</dbReference>
<dbReference type="EMBL" id="JAAMPC010000006">
    <property type="protein sequence ID" value="KAG2309105.1"/>
    <property type="molecule type" value="Genomic_DNA"/>
</dbReference>
<dbReference type="GO" id="GO:0003700">
    <property type="term" value="F:DNA-binding transcription factor activity"/>
    <property type="evidence" value="ECO:0007669"/>
    <property type="project" value="InterPro"/>
</dbReference>
<evidence type="ECO:0000313" key="3">
    <source>
        <dbReference type="Proteomes" id="UP000886595"/>
    </source>
</evidence>